<accession>A0ABT1HUH3</accession>
<dbReference type="Proteomes" id="UP001205311">
    <property type="component" value="Unassembled WGS sequence"/>
</dbReference>
<dbReference type="PANTHER" id="PTHR43364:SF4">
    <property type="entry name" value="NAD(P)-LINKED OXIDOREDUCTASE SUPERFAMILY PROTEIN"/>
    <property type="match status" value="1"/>
</dbReference>
<dbReference type="InterPro" id="IPR036812">
    <property type="entry name" value="NAD(P)_OxRdtase_dom_sf"/>
</dbReference>
<dbReference type="PANTHER" id="PTHR43364">
    <property type="entry name" value="NADH-SPECIFIC METHYLGLYOXAL REDUCTASE-RELATED"/>
    <property type="match status" value="1"/>
</dbReference>
<dbReference type="SUPFAM" id="SSF51430">
    <property type="entry name" value="NAD(P)-linked oxidoreductase"/>
    <property type="match status" value="1"/>
</dbReference>
<evidence type="ECO:0000313" key="4">
    <source>
        <dbReference type="Proteomes" id="UP001205311"/>
    </source>
</evidence>
<dbReference type="EMBL" id="JAMTCP010000014">
    <property type="protein sequence ID" value="MCP2259169.1"/>
    <property type="molecule type" value="Genomic_DNA"/>
</dbReference>
<dbReference type="CDD" id="cd19080">
    <property type="entry name" value="AKR_AKR9A_9B"/>
    <property type="match status" value="1"/>
</dbReference>
<name>A0ABT1HUH3_STRSD</name>
<evidence type="ECO:0000259" key="2">
    <source>
        <dbReference type="Pfam" id="PF00248"/>
    </source>
</evidence>
<dbReference type="Pfam" id="PF00248">
    <property type="entry name" value="Aldo_ket_red"/>
    <property type="match status" value="1"/>
</dbReference>
<dbReference type="RefSeq" id="WP_253670074.1">
    <property type="nucleotide sequence ID" value="NZ_JAMTCP010000014.1"/>
</dbReference>
<dbReference type="Gene3D" id="3.20.20.100">
    <property type="entry name" value="NADP-dependent oxidoreductase domain"/>
    <property type="match status" value="1"/>
</dbReference>
<evidence type="ECO:0000313" key="3">
    <source>
        <dbReference type="EMBL" id="MCP2259169.1"/>
    </source>
</evidence>
<reference evidence="3 4" key="1">
    <citation type="submission" date="2022-06" db="EMBL/GenBank/DDBJ databases">
        <title>Genomic Encyclopedia of Archaeal and Bacterial Type Strains, Phase II (KMG-II): from individual species to whole genera.</title>
        <authorList>
            <person name="Goeker M."/>
        </authorList>
    </citation>
    <scope>NUCLEOTIDE SEQUENCE [LARGE SCALE GENOMIC DNA]</scope>
    <source>
        <strain evidence="3 4">DSM 40477</strain>
    </source>
</reference>
<gene>
    <name evidence="3" type="ORF">LX15_002870</name>
</gene>
<protein>
    <submittedName>
        <fullName evidence="3">Oxidoreductase</fullName>
    </submittedName>
</protein>
<organism evidence="3 4">
    <name type="scientific">Streptoalloteichus tenebrarius (strain ATCC 17920 / DSM 40477 / JCM 4838 / CBS 697.72 / NBRC 16177 / NCIMB 11028 / NRRL B-12390 / A12253. 1 / ISP 5477)</name>
    <name type="common">Streptomyces tenebrarius</name>
    <dbReference type="NCBI Taxonomy" id="1933"/>
    <lineage>
        <taxon>Bacteria</taxon>
        <taxon>Bacillati</taxon>
        <taxon>Actinomycetota</taxon>
        <taxon>Actinomycetes</taxon>
        <taxon>Pseudonocardiales</taxon>
        <taxon>Pseudonocardiaceae</taxon>
        <taxon>Streptoalloteichus</taxon>
    </lineage>
</organism>
<sequence>MRYTLFGKTGLRVSELCLGTMTFGEDWGWGAPKTTAARILDAYAEAGGNFLDTANIYTAGTSESMLGELLEGRRDEFVLGTKYTNATDDGDVNASGNHRKNLVTALEASLRRLRTDYVDVYWVHARDVWTPVEEVMRALDDQVRAGKIRYVAVSDWSAWEIAHANTVAELRGWTPFAGVQLRYSLLERTPERELLPMARAFDLAVLTWGSLAEGRLTGKYLRGEGGRLDKANWAGDRDRDEVIVREVVRVAEEGGWSPSGVALAWLRAQAGTVVPMLGVTTEAQLRDNLAALDVRLDEDQLARLDAVSRTDLGFPQDFLGRPEIVDVVYGRRWREIDDRRGVDRRTPLTG</sequence>
<comment type="caution">
    <text evidence="3">The sequence shown here is derived from an EMBL/GenBank/DDBJ whole genome shotgun (WGS) entry which is preliminary data.</text>
</comment>
<dbReference type="InterPro" id="IPR050523">
    <property type="entry name" value="AKR_Detox_Biosynth"/>
</dbReference>
<proteinExistence type="predicted"/>
<keyword evidence="4" id="KW-1185">Reference proteome</keyword>
<keyword evidence="1" id="KW-0560">Oxidoreductase</keyword>
<dbReference type="InterPro" id="IPR023210">
    <property type="entry name" value="NADP_OxRdtase_dom"/>
</dbReference>
<feature type="domain" description="NADP-dependent oxidoreductase" evidence="2">
    <location>
        <begin position="15"/>
        <end position="308"/>
    </location>
</feature>
<evidence type="ECO:0000256" key="1">
    <source>
        <dbReference type="ARBA" id="ARBA00023002"/>
    </source>
</evidence>